<reference evidence="13 14" key="1">
    <citation type="submission" date="2017-11" db="EMBL/GenBank/DDBJ databases">
        <title>Genome sequence of Entomoplasma somnilux PYAN-1 (ATCC 49194).</title>
        <authorList>
            <person name="Lo W.-S."/>
            <person name="Gasparich G.E."/>
            <person name="Kuo C.-H."/>
        </authorList>
    </citation>
    <scope>NUCLEOTIDE SEQUENCE [LARGE SCALE GENOMIC DNA]</scope>
    <source>
        <strain evidence="13 14">PYAN-1</strain>
    </source>
</reference>
<dbReference type="Gene3D" id="3.40.930.10">
    <property type="entry name" value="Mannitol-specific EII, Chain A"/>
    <property type="match status" value="1"/>
</dbReference>
<comment type="function">
    <text evidence="1">The phosphoenolpyruvate-dependent sugar phosphotransferase system (sugar PTS), a major carbohydrate active transport system, catalyzes the phosphorylation of incoming sugar substrates concomitantly with their translocation across the cell membrane. The enzyme II CmtAB PTS system is involved in D-mannitol transport.</text>
</comment>
<accession>A0A2K8NXZ6</accession>
<keyword evidence="5" id="KW-0762">Sugar transport</keyword>
<gene>
    <name evidence="13" type="ORF">ESOMN_v1c03080</name>
</gene>
<keyword evidence="7" id="KW-0598">Phosphotransferase system</keyword>
<evidence type="ECO:0000256" key="1">
    <source>
        <dbReference type="ARBA" id="ARBA00002434"/>
    </source>
</evidence>
<evidence type="ECO:0000256" key="7">
    <source>
        <dbReference type="ARBA" id="ARBA00022683"/>
    </source>
</evidence>
<evidence type="ECO:0000313" key="14">
    <source>
        <dbReference type="Proteomes" id="UP000232230"/>
    </source>
</evidence>
<keyword evidence="8" id="KW-0418">Kinase</keyword>
<evidence type="ECO:0000313" key="13">
    <source>
        <dbReference type="EMBL" id="ATZ18690.1"/>
    </source>
</evidence>
<keyword evidence="6" id="KW-0808">Transferase</keyword>
<keyword evidence="4" id="KW-0597">Phosphoprotein</keyword>
<organism evidence="13 14">
    <name type="scientific">Williamsoniiplasma somnilux</name>
    <dbReference type="NCBI Taxonomy" id="215578"/>
    <lineage>
        <taxon>Bacteria</taxon>
        <taxon>Bacillati</taxon>
        <taxon>Mycoplasmatota</taxon>
        <taxon>Mollicutes</taxon>
        <taxon>Entomoplasmatales</taxon>
        <taxon>Williamsoniiplasma</taxon>
    </lineage>
</organism>
<sequence>MKKVLELENIKVNLNSVSKEEAIRFAGEHLLNLGYVQKEYIDSMLRRENNLTTYIGNHVAIPHGDTGSASLVKTTGIVFHHYKKGVDFGKEKAHFIIGIASKDNYHLEILANIAEIFSDADLVKSFLKKEVTVEKVFKLLQGE</sequence>
<dbReference type="CDD" id="cd00211">
    <property type="entry name" value="PTS_IIA_fru"/>
    <property type="match status" value="1"/>
</dbReference>
<evidence type="ECO:0000256" key="11">
    <source>
        <dbReference type="ARBA" id="ARBA00030962"/>
    </source>
</evidence>
<dbReference type="Proteomes" id="UP000232230">
    <property type="component" value="Chromosome"/>
</dbReference>
<dbReference type="InterPro" id="IPR002178">
    <property type="entry name" value="PTS_EIIA_type-2_dom"/>
</dbReference>
<dbReference type="PROSITE" id="PS00372">
    <property type="entry name" value="PTS_EIIA_TYPE_2_HIS"/>
    <property type="match status" value="1"/>
</dbReference>
<dbReference type="RefSeq" id="WP_024863213.1">
    <property type="nucleotide sequence ID" value="NZ_CP024965.1"/>
</dbReference>
<dbReference type="GO" id="GO:0009401">
    <property type="term" value="P:phosphoenolpyruvate-dependent sugar phosphotransferase system"/>
    <property type="evidence" value="ECO:0007669"/>
    <property type="project" value="UniProtKB-KW"/>
</dbReference>
<keyword evidence="14" id="KW-1185">Reference proteome</keyword>
<dbReference type="KEGG" id="esx:ESOMN_v1c03080"/>
<dbReference type="GO" id="GO:0016301">
    <property type="term" value="F:kinase activity"/>
    <property type="evidence" value="ECO:0007669"/>
    <property type="project" value="UniProtKB-KW"/>
</dbReference>
<evidence type="ECO:0000256" key="4">
    <source>
        <dbReference type="ARBA" id="ARBA00022553"/>
    </source>
</evidence>
<dbReference type="PANTHER" id="PTHR30181">
    <property type="entry name" value="MANNITOL PERMEASE IIC COMPONENT"/>
    <property type="match status" value="1"/>
</dbReference>
<evidence type="ECO:0000256" key="2">
    <source>
        <dbReference type="ARBA" id="ARBA00014783"/>
    </source>
</evidence>
<evidence type="ECO:0000259" key="12">
    <source>
        <dbReference type="PROSITE" id="PS51094"/>
    </source>
</evidence>
<protein>
    <recommendedName>
        <fullName evidence="2">Mannitol-specific phosphotransferase enzyme IIA component</fullName>
    </recommendedName>
    <alternativeName>
        <fullName evidence="10">EIIA</fullName>
    </alternativeName>
    <alternativeName>
        <fullName evidence="11">EIII</fullName>
    </alternativeName>
    <alternativeName>
        <fullName evidence="9">PTS system mannitol-specific EIIA component</fullName>
    </alternativeName>
</protein>
<dbReference type="GO" id="GO:0090563">
    <property type="term" value="F:protein-phosphocysteine-sugar phosphotransferase activity"/>
    <property type="evidence" value="ECO:0007669"/>
    <property type="project" value="TreeGrafter"/>
</dbReference>
<dbReference type="InterPro" id="IPR050893">
    <property type="entry name" value="Sugar_PTS"/>
</dbReference>
<dbReference type="PROSITE" id="PS51094">
    <property type="entry name" value="PTS_EIIA_TYPE_2"/>
    <property type="match status" value="1"/>
</dbReference>
<dbReference type="SUPFAM" id="SSF55804">
    <property type="entry name" value="Phoshotransferase/anion transport protein"/>
    <property type="match status" value="1"/>
</dbReference>
<evidence type="ECO:0000256" key="5">
    <source>
        <dbReference type="ARBA" id="ARBA00022597"/>
    </source>
</evidence>
<dbReference type="PANTHER" id="PTHR30181:SF2">
    <property type="entry name" value="PTS SYSTEM MANNITOL-SPECIFIC EIICBA COMPONENT"/>
    <property type="match status" value="1"/>
</dbReference>
<feature type="domain" description="PTS EIIA type-2" evidence="12">
    <location>
        <begin position="3"/>
        <end position="143"/>
    </location>
</feature>
<dbReference type="AlphaFoldDB" id="A0A2K8NXZ6"/>
<evidence type="ECO:0000256" key="9">
    <source>
        <dbReference type="ARBA" id="ARBA00029908"/>
    </source>
</evidence>
<evidence type="ECO:0000256" key="3">
    <source>
        <dbReference type="ARBA" id="ARBA00022448"/>
    </source>
</evidence>
<dbReference type="GO" id="GO:0005886">
    <property type="term" value="C:plasma membrane"/>
    <property type="evidence" value="ECO:0007669"/>
    <property type="project" value="TreeGrafter"/>
</dbReference>
<keyword evidence="3" id="KW-0813">Transport</keyword>
<dbReference type="InterPro" id="IPR016152">
    <property type="entry name" value="PTrfase/Anion_transptr"/>
</dbReference>
<name>A0A2K8NXZ6_9MOLU</name>
<evidence type="ECO:0000256" key="10">
    <source>
        <dbReference type="ARBA" id="ARBA00030956"/>
    </source>
</evidence>
<evidence type="ECO:0000256" key="6">
    <source>
        <dbReference type="ARBA" id="ARBA00022679"/>
    </source>
</evidence>
<evidence type="ECO:0000256" key="8">
    <source>
        <dbReference type="ARBA" id="ARBA00022777"/>
    </source>
</evidence>
<proteinExistence type="predicted"/>
<dbReference type="EMBL" id="CP024965">
    <property type="protein sequence ID" value="ATZ18690.1"/>
    <property type="molecule type" value="Genomic_DNA"/>
</dbReference>
<dbReference type="Pfam" id="PF00359">
    <property type="entry name" value="PTS_EIIA_2"/>
    <property type="match status" value="1"/>
</dbReference>